<dbReference type="InterPro" id="IPR029063">
    <property type="entry name" value="SAM-dependent_MTases_sf"/>
</dbReference>
<accession>A0ABW0GPP6</accession>
<dbReference type="Proteomes" id="UP001596122">
    <property type="component" value="Unassembled WGS sequence"/>
</dbReference>
<dbReference type="EMBL" id="JBHSLD010000013">
    <property type="protein sequence ID" value="MFC5381913.1"/>
    <property type="molecule type" value="Genomic_DNA"/>
</dbReference>
<dbReference type="Gene3D" id="3.40.50.150">
    <property type="entry name" value="Vaccinia Virus protein VP39"/>
    <property type="match status" value="1"/>
</dbReference>
<keyword evidence="3" id="KW-0489">Methyltransferase</keyword>
<evidence type="ECO:0000259" key="2">
    <source>
        <dbReference type="Pfam" id="PF08241"/>
    </source>
</evidence>
<evidence type="ECO:0000313" key="4">
    <source>
        <dbReference type="Proteomes" id="UP001596122"/>
    </source>
</evidence>
<feature type="domain" description="Methyltransferase type 11" evidence="2">
    <location>
        <begin position="79"/>
        <end position="125"/>
    </location>
</feature>
<evidence type="ECO:0000256" key="1">
    <source>
        <dbReference type="SAM" id="MobiDB-lite"/>
    </source>
</evidence>
<dbReference type="GO" id="GO:0008168">
    <property type="term" value="F:methyltransferase activity"/>
    <property type="evidence" value="ECO:0007669"/>
    <property type="project" value="UniProtKB-KW"/>
</dbReference>
<proteinExistence type="predicted"/>
<gene>
    <name evidence="3" type="ORF">ACFPJ6_14100</name>
</gene>
<sequence>MPRSGPDVLRRAVLAFSIRSRRRKAAAIGRFLADHDVRDCIFVGCSPGTNLNEGIVERAVAARARVFAAFDVLHAEPTWPFLRADATRMPFADGAADMLLANAVIEHVGDEADQRRFVAEHVRVGRTFVITTPNRWFPMESHTATLFRHWSPRWRASRSEFTRLLSLREFRDLLPPGTRVVGRPWSATFTAYYAGRPPLADERGPGPAEQADVTSA</sequence>
<dbReference type="InterPro" id="IPR013216">
    <property type="entry name" value="Methyltransf_11"/>
</dbReference>
<feature type="region of interest" description="Disordered" evidence="1">
    <location>
        <begin position="196"/>
        <end position="216"/>
    </location>
</feature>
<keyword evidence="3" id="KW-0808">Transferase</keyword>
<evidence type="ECO:0000313" key="3">
    <source>
        <dbReference type="EMBL" id="MFC5381913.1"/>
    </source>
</evidence>
<keyword evidence="4" id="KW-1185">Reference proteome</keyword>
<dbReference type="RefSeq" id="WP_340271013.1">
    <property type="nucleotide sequence ID" value="NZ_JBBEOG010000009.1"/>
</dbReference>
<organism evidence="3 4">
    <name type="scientific">Aquipuribacter nitratireducens</name>
    <dbReference type="NCBI Taxonomy" id="650104"/>
    <lineage>
        <taxon>Bacteria</taxon>
        <taxon>Bacillati</taxon>
        <taxon>Actinomycetota</taxon>
        <taxon>Actinomycetes</taxon>
        <taxon>Micrococcales</taxon>
        <taxon>Intrasporangiaceae</taxon>
        <taxon>Aquipuribacter</taxon>
    </lineage>
</organism>
<dbReference type="SUPFAM" id="SSF53335">
    <property type="entry name" value="S-adenosyl-L-methionine-dependent methyltransferases"/>
    <property type="match status" value="1"/>
</dbReference>
<dbReference type="Pfam" id="PF08241">
    <property type="entry name" value="Methyltransf_11"/>
    <property type="match status" value="1"/>
</dbReference>
<name>A0ABW0GPP6_9MICO</name>
<comment type="caution">
    <text evidence="3">The sequence shown here is derived from an EMBL/GenBank/DDBJ whole genome shotgun (WGS) entry which is preliminary data.</text>
</comment>
<protein>
    <submittedName>
        <fullName evidence="3">Methyltransferase domain-containing protein</fullName>
    </submittedName>
</protein>
<reference evidence="4" key="1">
    <citation type="journal article" date="2019" name="Int. J. Syst. Evol. Microbiol.">
        <title>The Global Catalogue of Microorganisms (GCM) 10K type strain sequencing project: providing services to taxonomists for standard genome sequencing and annotation.</title>
        <authorList>
            <consortium name="The Broad Institute Genomics Platform"/>
            <consortium name="The Broad Institute Genome Sequencing Center for Infectious Disease"/>
            <person name="Wu L."/>
            <person name="Ma J."/>
        </authorList>
    </citation>
    <scope>NUCLEOTIDE SEQUENCE [LARGE SCALE GENOMIC DNA]</scope>
    <source>
        <strain evidence="4">CCUG 43114</strain>
    </source>
</reference>
<dbReference type="GO" id="GO:0032259">
    <property type="term" value="P:methylation"/>
    <property type="evidence" value="ECO:0007669"/>
    <property type="project" value="UniProtKB-KW"/>
</dbReference>